<sequence>MTLSTFLARFSLSSRPSFLTLAPCSSAPSLKLLDYQWTTHRSLIRMASTASSEAVQEKIIAPYGSWKSPITADVISGGEKSLGGIAVDGRSRLFWLESRPSESG</sequence>
<reference evidence="1" key="1">
    <citation type="submission" date="2023-05" db="EMBL/GenBank/DDBJ databases">
        <title>Nepenthes gracilis genome sequencing.</title>
        <authorList>
            <person name="Fukushima K."/>
        </authorList>
    </citation>
    <scope>NUCLEOTIDE SEQUENCE</scope>
    <source>
        <strain evidence="1">SING2019-196</strain>
    </source>
</reference>
<organism evidence="1 2">
    <name type="scientific">Nepenthes gracilis</name>
    <name type="common">Slender pitcher plant</name>
    <dbReference type="NCBI Taxonomy" id="150966"/>
    <lineage>
        <taxon>Eukaryota</taxon>
        <taxon>Viridiplantae</taxon>
        <taxon>Streptophyta</taxon>
        <taxon>Embryophyta</taxon>
        <taxon>Tracheophyta</taxon>
        <taxon>Spermatophyta</taxon>
        <taxon>Magnoliopsida</taxon>
        <taxon>eudicotyledons</taxon>
        <taxon>Gunneridae</taxon>
        <taxon>Pentapetalae</taxon>
        <taxon>Caryophyllales</taxon>
        <taxon>Nepenthaceae</taxon>
        <taxon>Nepenthes</taxon>
    </lineage>
</organism>
<dbReference type="Proteomes" id="UP001279734">
    <property type="component" value="Unassembled WGS sequence"/>
</dbReference>
<evidence type="ECO:0000313" key="1">
    <source>
        <dbReference type="EMBL" id="GMH16677.1"/>
    </source>
</evidence>
<dbReference type="EMBL" id="BSYO01000016">
    <property type="protein sequence ID" value="GMH16677.1"/>
    <property type="molecule type" value="Genomic_DNA"/>
</dbReference>
<protein>
    <submittedName>
        <fullName evidence="1">Uncharacterized protein</fullName>
    </submittedName>
</protein>
<gene>
    <name evidence="1" type="ORF">Nepgr_018518</name>
</gene>
<accession>A0AAD3XT55</accession>
<dbReference type="AlphaFoldDB" id="A0AAD3XT55"/>
<comment type="caution">
    <text evidence="1">The sequence shown here is derived from an EMBL/GenBank/DDBJ whole genome shotgun (WGS) entry which is preliminary data.</text>
</comment>
<evidence type="ECO:0000313" key="2">
    <source>
        <dbReference type="Proteomes" id="UP001279734"/>
    </source>
</evidence>
<name>A0AAD3XT55_NEPGR</name>
<proteinExistence type="predicted"/>
<keyword evidence="2" id="KW-1185">Reference proteome</keyword>